<dbReference type="OrthoDB" id="8480309at2"/>
<keyword evidence="3" id="KW-1003">Cell membrane</keyword>
<dbReference type="InterPro" id="IPR035906">
    <property type="entry name" value="MetI-like_sf"/>
</dbReference>
<proteinExistence type="inferred from homology"/>
<keyword evidence="5 7" id="KW-1133">Transmembrane helix</keyword>
<dbReference type="PROSITE" id="PS50928">
    <property type="entry name" value="ABC_TM1"/>
    <property type="match status" value="1"/>
</dbReference>
<dbReference type="PANTHER" id="PTHR43163:SF6">
    <property type="entry name" value="DIPEPTIDE TRANSPORT SYSTEM PERMEASE PROTEIN DPPB-RELATED"/>
    <property type="match status" value="1"/>
</dbReference>
<dbReference type="PANTHER" id="PTHR43163">
    <property type="entry name" value="DIPEPTIDE TRANSPORT SYSTEM PERMEASE PROTEIN DPPB-RELATED"/>
    <property type="match status" value="1"/>
</dbReference>
<evidence type="ECO:0000256" key="7">
    <source>
        <dbReference type="RuleBase" id="RU363032"/>
    </source>
</evidence>
<evidence type="ECO:0000259" key="8">
    <source>
        <dbReference type="PROSITE" id="PS50928"/>
    </source>
</evidence>
<dbReference type="GO" id="GO:0055085">
    <property type="term" value="P:transmembrane transport"/>
    <property type="evidence" value="ECO:0007669"/>
    <property type="project" value="InterPro"/>
</dbReference>
<evidence type="ECO:0000313" key="10">
    <source>
        <dbReference type="Proteomes" id="UP000271426"/>
    </source>
</evidence>
<dbReference type="Pfam" id="PF00528">
    <property type="entry name" value="BPD_transp_1"/>
    <property type="match status" value="2"/>
</dbReference>
<gene>
    <name evidence="9" type="primary">gsiC1</name>
    <name evidence="9" type="ORF">CPPEL_00175</name>
</gene>
<organism evidence="9 10">
    <name type="scientific">Corynebacterium pseudopelargi</name>
    <dbReference type="NCBI Taxonomy" id="2080757"/>
    <lineage>
        <taxon>Bacteria</taxon>
        <taxon>Bacillati</taxon>
        <taxon>Actinomycetota</taxon>
        <taxon>Actinomycetes</taxon>
        <taxon>Mycobacteriales</taxon>
        <taxon>Corynebacteriaceae</taxon>
        <taxon>Corynebacterium</taxon>
    </lineage>
</organism>
<dbReference type="KEGG" id="cpso:CPPEL_00175"/>
<sequence length="603" mass="63981">MHRSSSRLDLIPWCSRLLAYVGMLVLVGMLPWISQEKAELMVLRSRYAELAPTDANLEAVSKELHLDQGPVHLLRHWLAGLVRGDMGQSWVSGAPVAGPAWSAFLVSLTLMGFAMVVAFIVVVLILAPQLLALSRGTSRKAALTVPTLLTAFPSFLIAVVLVLVFSIWLKIFPPLGFNSWHHAVLPSIALGLPAGGVIARLLSDSLQHAMREPWVRSWFDAGAPRPMLLAAVLRRALAPVIHQIALVIVAVTGGAVPVEEIFAIPGIGRLTLGASKAQDIPLLQAGVLLLFGFAALVGIAAQGIHRLLLGAAAKSNVPVAAPEAPRRSRDLALPIITIVPVVLCVALGLGRNPYSLDHPRFEPPSLALPLGSDAAGRDVLARLAYGAALTLSFAIAVTLLCILLALLASVMPRWSAGLVDVTNATSPVLAGLLVAGVAGPSMMSAAIAVALASWAPLAAHARDLLREAKLQPYIAMLPTLGESRASTYLRFLLPEIAGPLLRHSFLRLPGKALALASLGFLGMGPQQPTPEWGAMLAEGLPYVEQAPWIALAPTFALMLLSMSAQGFAALPPANTRHGNTKGQKQKGLARLRQTAKRWGRIRR</sequence>
<dbReference type="GO" id="GO:0005886">
    <property type="term" value="C:plasma membrane"/>
    <property type="evidence" value="ECO:0007669"/>
    <property type="project" value="UniProtKB-SubCell"/>
</dbReference>
<evidence type="ECO:0000256" key="3">
    <source>
        <dbReference type="ARBA" id="ARBA00022475"/>
    </source>
</evidence>
<keyword evidence="10" id="KW-1185">Reference proteome</keyword>
<feature type="transmembrane region" description="Helical" evidence="7">
    <location>
        <begin position="12"/>
        <end position="33"/>
    </location>
</feature>
<keyword evidence="4 7" id="KW-0812">Transmembrane</keyword>
<dbReference type="AlphaFoldDB" id="A0A3G6IRI9"/>
<feature type="domain" description="ABC transmembrane type-1" evidence="8">
    <location>
        <begin position="100"/>
        <end position="301"/>
    </location>
</feature>
<dbReference type="InterPro" id="IPR000515">
    <property type="entry name" value="MetI-like"/>
</dbReference>
<dbReference type="SUPFAM" id="SSF161098">
    <property type="entry name" value="MetI-like"/>
    <property type="match status" value="1"/>
</dbReference>
<feature type="transmembrane region" description="Helical" evidence="7">
    <location>
        <begin position="331"/>
        <end position="350"/>
    </location>
</feature>
<evidence type="ECO:0000256" key="5">
    <source>
        <dbReference type="ARBA" id="ARBA00022989"/>
    </source>
</evidence>
<feature type="transmembrane region" description="Helical" evidence="7">
    <location>
        <begin position="100"/>
        <end position="127"/>
    </location>
</feature>
<name>A0A3G6IRI9_9CORY</name>
<feature type="transmembrane region" description="Helical" evidence="7">
    <location>
        <begin position="282"/>
        <end position="304"/>
    </location>
</feature>
<feature type="transmembrane region" description="Helical" evidence="7">
    <location>
        <begin position="383"/>
        <end position="408"/>
    </location>
</feature>
<evidence type="ECO:0000256" key="6">
    <source>
        <dbReference type="ARBA" id="ARBA00023136"/>
    </source>
</evidence>
<dbReference type="Proteomes" id="UP000271426">
    <property type="component" value="Chromosome"/>
</dbReference>
<accession>A0A3G6IRI9</accession>
<keyword evidence="6 7" id="KW-0472">Membrane</keyword>
<evidence type="ECO:0000313" key="9">
    <source>
        <dbReference type="EMBL" id="AZA08186.1"/>
    </source>
</evidence>
<feature type="transmembrane region" description="Helical" evidence="7">
    <location>
        <begin position="428"/>
        <end position="457"/>
    </location>
</feature>
<comment type="subcellular location">
    <subcellularLocation>
        <location evidence="1 7">Cell membrane</location>
        <topology evidence="1 7">Multi-pass membrane protein</topology>
    </subcellularLocation>
</comment>
<feature type="transmembrane region" description="Helical" evidence="7">
    <location>
        <begin position="183"/>
        <end position="202"/>
    </location>
</feature>
<evidence type="ECO:0000256" key="4">
    <source>
        <dbReference type="ARBA" id="ARBA00022692"/>
    </source>
</evidence>
<protein>
    <submittedName>
        <fullName evidence="9">Glutathione transport system permease protein GsiC</fullName>
    </submittedName>
</protein>
<comment type="similarity">
    <text evidence="7">Belongs to the binding-protein-dependent transport system permease family.</text>
</comment>
<evidence type="ECO:0000256" key="2">
    <source>
        <dbReference type="ARBA" id="ARBA00022448"/>
    </source>
</evidence>
<dbReference type="CDD" id="cd06261">
    <property type="entry name" value="TM_PBP2"/>
    <property type="match status" value="1"/>
</dbReference>
<keyword evidence="2 7" id="KW-0813">Transport</keyword>
<dbReference type="EMBL" id="CP033898">
    <property type="protein sequence ID" value="AZA08186.1"/>
    <property type="molecule type" value="Genomic_DNA"/>
</dbReference>
<reference evidence="9 10" key="1">
    <citation type="submission" date="2018-11" db="EMBL/GenBank/DDBJ databases">
        <authorList>
            <person name="Kleinhagauer T."/>
            <person name="Glaeser S.P."/>
            <person name="Spergser J."/>
            <person name="Ruckert C."/>
            <person name="Kaempfer P."/>
            <person name="Busse H.-J."/>
        </authorList>
    </citation>
    <scope>NUCLEOTIDE SEQUENCE [LARGE SCALE GENOMIC DNA]</scope>
    <source>
        <strain evidence="9 10">812CH</strain>
    </source>
</reference>
<feature type="transmembrane region" description="Helical" evidence="7">
    <location>
        <begin position="148"/>
        <end position="171"/>
    </location>
</feature>
<feature type="transmembrane region" description="Helical" evidence="7">
    <location>
        <begin position="546"/>
        <end position="570"/>
    </location>
</feature>
<evidence type="ECO:0000256" key="1">
    <source>
        <dbReference type="ARBA" id="ARBA00004651"/>
    </source>
</evidence>